<sequence length="502" mass="54358">MTRSVIRSAAVVSASILSSRVLGLLRDVVIASTFGASTLSDTFFVAFRIPNLLRRIFAEGAFSSVFVPAFTKELQLSRERALQFASRVLGTLLILLTATVVAGELLAPLIVKAVAPGFSGESFRHAVKLLREMFPYIALISLTAFYGGVLNSLNHFFAPSFSTTLFNLALIVSALTLGKWLSVEALAVGVIAGGILQLLLVTAFAKREGALVRPTFRLTPKVKETIKNMIPGLFSFAVRQISMLIDTVMASFLAAGAISYLYYANRFVQLPLGMFAIGLSQVLLPRFSRRSGAGLKEEIEIGIRLCSALIIPAAVGLTLFGMPIIDLIFNHGAFSDKALKYTYYTLIGYSVGLFFFSLEKIVTNAYYSLEEFSLPVKISALTLGFNGLFNLVFCFLLNLGTMGLALGTSLTSLINLTLLIRFLKRRFSIEILNETVKAGAKYTLLSLPVGVIAAAGSKLYRVNMPTAEKLLIVGITVTAAATVYAVTLYITKDPIIQSLKEG</sequence>
<dbReference type="eggNOG" id="COG0728">
    <property type="taxonomic scope" value="Bacteria"/>
</dbReference>
<evidence type="ECO:0000313" key="13">
    <source>
        <dbReference type="Proteomes" id="UP000006362"/>
    </source>
</evidence>
<feature type="transmembrane region" description="Helical" evidence="10">
    <location>
        <begin position="378"/>
        <end position="398"/>
    </location>
</feature>
<comment type="subcellular location">
    <subcellularLocation>
        <location evidence="10">Cell inner membrane</location>
        <topology evidence="10">Multi-pass membrane protein</topology>
    </subcellularLocation>
    <subcellularLocation>
        <location evidence="1">Cell membrane</location>
        <topology evidence="1">Multi-pass membrane protein</topology>
    </subcellularLocation>
</comment>
<feature type="transmembrane region" description="Helical" evidence="10">
    <location>
        <begin position="88"/>
        <end position="113"/>
    </location>
</feature>
<dbReference type="NCBIfam" id="TIGR01695">
    <property type="entry name" value="murJ_mviN"/>
    <property type="match status" value="1"/>
</dbReference>
<evidence type="ECO:0000256" key="1">
    <source>
        <dbReference type="ARBA" id="ARBA00004651"/>
    </source>
</evidence>
<dbReference type="GO" id="GO:0008360">
    <property type="term" value="P:regulation of cell shape"/>
    <property type="evidence" value="ECO:0007669"/>
    <property type="project" value="UniProtKB-UniRule"/>
</dbReference>
<evidence type="ECO:0000256" key="8">
    <source>
        <dbReference type="ARBA" id="ARBA00060041"/>
    </source>
</evidence>
<evidence type="ECO:0000256" key="5">
    <source>
        <dbReference type="ARBA" id="ARBA00022984"/>
    </source>
</evidence>
<name>E8T2G5_THEA1</name>
<accession>E8T2G5</accession>
<dbReference type="PANTHER" id="PTHR47019:SF1">
    <property type="entry name" value="LIPID II FLIPPASE MURJ"/>
    <property type="match status" value="1"/>
</dbReference>
<dbReference type="Pfam" id="PF03023">
    <property type="entry name" value="MurJ"/>
    <property type="match status" value="1"/>
</dbReference>
<dbReference type="RefSeq" id="WP_013537846.1">
    <property type="nucleotide sequence ID" value="NC_014926.1"/>
</dbReference>
<dbReference type="Proteomes" id="UP000006362">
    <property type="component" value="Chromosome"/>
</dbReference>
<dbReference type="STRING" id="648996.Theam_1093"/>
<dbReference type="CDD" id="cd13123">
    <property type="entry name" value="MATE_MurJ_like"/>
    <property type="match status" value="1"/>
</dbReference>
<dbReference type="GO" id="GO:0005886">
    <property type="term" value="C:plasma membrane"/>
    <property type="evidence" value="ECO:0007669"/>
    <property type="project" value="UniProtKB-SubCell"/>
</dbReference>
<comment type="function">
    <text evidence="8 10 11">Involved in peptidoglycan biosynthesis. Transports lipid-linked peptidoglycan precursors from the inner to the outer leaflet of the cytoplasmic membrane.</text>
</comment>
<comment type="pathway">
    <text evidence="10">Cell wall biogenesis; peptidoglycan biosynthesis.</text>
</comment>
<feature type="transmembrane region" description="Helical" evidence="10">
    <location>
        <begin position="243"/>
        <end position="262"/>
    </location>
</feature>
<keyword evidence="3 10" id="KW-0812">Transmembrane</keyword>
<evidence type="ECO:0000256" key="7">
    <source>
        <dbReference type="ARBA" id="ARBA00023136"/>
    </source>
</evidence>
<dbReference type="HOGENOM" id="CLU_006797_5_3_0"/>
<keyword evidence="10 11" id="KW-0961">Cell wall biogenesis/degradation</keyword>
<dbReference type="PIRSF" id="PIRSF002869">
    <property type="entry name" value="MviN"/>
    <property type="match status" value="1"/>
</dbReference>
<dbReference type="InterPro" id="IPR051050">
    <property type="entry name" value="Lipid_II_flippase_MurJ/MviN"/>
</dbReference>
<evidence type="ECO:0000256" key="10">
    <source>
        <dbReference type="HAMAP-Rule" id="MF_02078"/>
    </source>
</evidence>
<keyword evidence="13" id="KW-1185">Reference proteome</keyword>
<proteinExistence type="inferred from homology"/>
<dbReference type="OrthoDB" id="9804143at2"/>
<feature type="transmembrane region" description="Helical" evidence="10">
    <location>
        <begin position="305"/>
        <end position="329"/>
    </location>
</feature>
<evidence type="ECO:0000256" key="9">
    <source>
        <dbReference type="ARBA" id="ARBA00061532"/>
    </source>
</evidence>
<keyword evidence="7 10" id="KW-0472">Membrane</keyword>
<dbReference type="AlphaFoldDB" id="E8T2G5"/>
<feature type="transmembrane region" description="Helical" evidence="10">
    <location>
        <begin position="341"/>
        <end position="358"/>
    </location>
</feature>
<evidence type="ECO:0000256" key="2">
    <source>
        <dbReference type="ARBA" id="ARBA00022475"/>
    </source>
</evidence>
<dbReference type="InterPro" id="IPR004268">
    <property type="entry name" value="MurJ"/>
</dbReference>
<comment type="similarity">
    <text evidence="9 10 11">Belongs to the MurJ/MviN family.</text>
</comment>
<evidence type="ECO:0000313" key="12">
    <source>
        <dbReference type="EMBL" id="ADU97060.1"/>
    </source>
</evidence>
<evidence type="ECO:0000256" key="11">
    <source>
        <dbReference type="PIRNR" id="PIRNR002869"/>
    </source>
</evidence>
<keyword evidence="10 11" id="KW-0813">Transport</keyword>
<comment type="caution">
    <text evidence="10">Lacks conserved residue(s) required for the propagation of feature annotation.</text>
</comment>
<dbReference type="UniPathway" id="UPA00219"/>
<evidence type="ECO:0000256" key="6">
    <source>
        <dbReference type="ARBA" id="ARBA00022989"/>
    </source>
</evidence>
<keyword evidence="4 10" id="KW-0133">Cell shape</keyword>
<dbReference type="KEGG" id="tam:Theam_1093"/>
<keyword evidence="6 10" id="KW-1133">Transmembrane helix</keyword>
<protein>
    <recommendedName>
        <fullName evidence="10">Probable lipid II flippase MurJ</fullName>
    </recommendedName>
</protein>
<dbReference type="PRINTS" id="PR01806">
    <property type="entry name" value="VIRFACTRMVIN"/>
</dbReference>
<dbReference type="GO" id="GO:0034204">
    <property type="term" value="P:lipid translocation"/>
    <property type="evidence" value="ECO:0007669"/>
    <property type="project" value="TreeGrafter"/>
</dbReference>
<keyword evidence="2 10" id="KW-1003">Cell membrane</keyword>
<dbReference type="PANTHER" id="PTHR47019">
    <property type="entry name" value="LIPID II FLIPPASE MURJ"/>
    <property type="match status" value="1"/>
</dbReference>
<feature type="transmembrane region" description="Helical" evidence="10">
    <location>
        <begin position="268"/>
        <end position="284"/>
    </location>
</feature>
<gene>
    <name evidence="10" type="primary">murJ</name>
    <name evidence="12" type="ordered locus">Theam_1093</name>
</gene>
<keyword evidence="10" id="KW-0997">Cell inner membrane</keyword>
<dbReference type="HAMAP" id="MF_02078">
    <property type="entry name" value="MurJ_MviN"/>
    <property type="match status" value="1"/>
</dbReference>
<evidence type="ECO:0000256" key="4">
    <source>
        <dbReference type="ARBA" id="ARBA00022960"/>
    </source>
</evidence>
<dbReference type="EMBL" id="CP002444">
    <property type="protein sequence ID" value="ADU97060.1"/>
    <property type="molecule type" value="Genomic_DNA"/>
</dbReference>
<feature type="transmembrane region" description="Helical" evidence="10">
    <location>
        <begin position="133"/>
        <end position="153"/>
    </location>
</feature>
<dbReference type="GO" id="GO:0015648">
    <property type="term" value="F:lipid-linked peptidoglycan transporter activity"/>
    <property type="evidence" value="ECO:0007669"/>
    <property type="project" value="UniProtKB-UniRule"/>
</dbReference>
<evidence type="ECO:0000256" key="3">
    <source>
        <dbReference type="ARBA" id="ARBA00022692"/>
    </source>
</evidence>
<feature type="transmembrane region" description="Helical" evidence="10">
    <location>
        <begin position="404"/>
        <end position="423"/>
    </location>
</feature>
<organism evidence="12 13">
    <name type="scientific">Thermovibrio ammonificans (strain DSM 15698 / JCM 12110 / HB-1)</name>
    <dbReference type="NCBI Taxonomy" id="648996"/>
    <lineage>
        <taxon>Bacteria</taxon>
        <taxon>Pseudomonadati</taxon>
        <taxon>Aquificota</taxon>
        <taxon>Aquificia</taxon>
        <taxon>Desulfurobacteriales</taxon>
        <taxon>Desulfurobacteriaceae</taxon>
        <taxon>Thermovibrio</taxon>
    </lineage>
</organism>
<dbReference type="GO" id="GO:0009252">
    <property type="term" value="P:peptidoglycan biosynthetic process"/>
    <property type="evidence" value="ECO:0007669"/>
    <property type="project" value="UniProtKB-UniRule"/>
</dbReference>
<dbReference type="GO" id="GO:0071555">
    <property type="term" value="P:cell wall organization"/>
    <property type="evidence" value="ECO:0007669"/>
    <property type="project" value="UniProtKB-UniRule"/>
</dbReference>
<feature type="transmembrane region" description="Helical" evidence="10">
    <location>
        <begin position="187"/>
        <end position="205"/>
    </location>
</feature>
<keyword evidence="5 10" id="KW-0573">Peptidoglycan synthesis</keyword>
<reference evidence="12" key="1">
    <citation type="submission" date="2011-01" db="EMBL/GenBank/DDBJ databases">
        <title>Complete sequence of chromosome of Thermovibrio ammonificans HB-1.</title>
        <authorList>
            <consortium name="US DOE Joint Genome Institute"/>
            <person name="Lucas S."/>
            <person name="Copeland A."/>
            <person name="Lapidus A."/>
            <person name="Cheng J.-F."/>
            <person name="Goodwin L."/>
            <person name="Pitluck S."/>
            <person name="Davenport K."/>
            <person name="Detter J.C."/>
            <person name="Han C."/>
            <person name="Tapia R."/>
            <person name="Land M."/>
            <person name="Hauser L."/>
            <person name="Kyrpides N."/>
            <person name="Ivanova N."/>
            <person name="Ovchinnikova G."/>
            <person name="Vetriani C."/>
            <person name="Woyke T."/>
        </authorList>
    </citation>
    <scope>NUCLEOTIDE SEQUENCE [LARGE SCALE GENOMIC DNA]</scope>
    <source>
        <strain evidence="12">HB-1</strain>
    </source>
</reference>
<feature type="transmembrane region" description="Helical" evidence="10">
    <location>
        <begin position="470"/>
        <end position="490"/>
    </location>
</feature>
<feature type="transmembrane region" description="Helical" evidence="10">
    <location>
        <begin position="165"/>
        <end position="181"/>
    </location>
</feature>